<evidence type="ECO:0000256" key="2">
    <source>
        <dbReference type="ARBA" id="ARBA00010400"/>
    </source>
</evidence>
<comment type="domain">
    <text evidence="5">The RxLR-dEER motif acts to carry the protein into the host cell cytoplasm through binding to cell surface phosphatidylinositol-3-phosphate.</text>
</comment>
<keyword evidence="8" id="KW-1185">Reference proteome</keyword>
<evidence type="ECO:0000313" key="8">
    <source>
        <dbReference type="Proteomes" id="UP000693981"/>
    </source>
</evidence>
<organism evidence="7 8">
    <name type="scientific">Phytophthora boehmeriae</name>
    <dbReference type="NCBI Taxonomy" id="109152"/>
    <lineage>
        <taxon>Eukaryota</taxon>
        <taxon>Sar</taxon>
        <taxon>Stramenopiles</taxon>
        <taxon>Oomycota</taxon>
        <taxon>Peronosporomycetes</taxon>
        <taxon>Peronosporales</taxon>
        <taxon>Peronosporaceae</taxon>
        <taxon>Phytophthora</taxon>
    </lineage>
</organism>
<keyword evidence="3 5" id="KW-0964">Secreted</keyword>
<feature type="coiled-coil region" evidence="6">
    <location>
        <begin position="66"/>
        <end position="93"/>
    </location>
</feature>
<protein>
    <recommendedName>
        <fullName evidence="5">RxLR effector protein</fullName>
    </recommendedName>
</protein>
<feature type="signal peptide" evidence="5">
    <location>
        <begin position="1"/>
        <end position="20"/>
    </location>
</feature>
<comment type="function">
    <text evidence="5">Effector that suppresses plant defense responses during pathogen infection.</text>
</comment>
<feature type="chain" id="PRO_5035871916" description="RxLR effector protein" evidence="5">
    <location>
        <begin position="21"/>
        <end position="98"/>
    </location>
</feature>
<dbReference type="InterPro" id="IPR031825">
    <property type="entry name" value="RXLR"/>
</dbReference>
<comment type="similarity">
    <text evidence="2 5">Belongs to the RxLR effector family.</text>
</comment>
<comment type="subcellular location">
    <subcellularLocation>
        <location evidence="1 5">Secreted</location>
    </subcellularLocation>
</comment>
<accession>A0A8T1W4L3</accession>
<name>A0A8T1W4L3_9STRA</name>
<proteinExistence type="inferred from homology"/>
<reference evidence="7" key="1">
    <citation type="submission" date="2021-02" db="EMBL/GenBank/DDBJ databases">
        <authorList>
            <person name="Palmer J.M."/>
        </authorList>
    </citation>
    <scope>NUCLEOTIDE SEQUENCE</scope>
    <source>
        <strain evidence="7">SCRP23</strain>
    </source>
</reference>
<keyword evidence="4 5" id="KW-0732">Signal</keyword>
<comment type="caution">
    <text evidence="7">The sequence shown here is derived from an EMBL/GenBank/DDBJ whole genome shotgun (WGS) entry which is preliminary data.</text>
</comment>
<dbReference type="Pfam" id="PF16810">
    <property type="entry name" value="RXLR"/>
    <property type="match status" value="1"/>
</dbReference>
<evidence type="ECO:0000256" key="6">
    <source>
        <dbReference type="SAM" id="Coils"/>
    </source>
</evidence>
<dbReference type="AlphaFoldDB" id="A0A8T1W4L3"/>
<gene>
    <name evidence="7" type="ORF">PHYBOEH_007995</name>
</gene>
<evidence type="ECO:0000256" key="1">
    <source>
        <dbReference type="ARBA" id="ARBA00004613"/>
    </source>
</evidence>
<sequence length="98" mass="11116">MRACFIVIAAFVTFFAGSEGLSAATDPFQVKRSLRTTPEVSDEYDSADDEERGGRIPNMKWRTQVLKEWDEAEQKAKEVAKQYAEKAQKLKEQLPKSS</sequence>
<evidence type="ECO:0000256" key="4">
    <source>
        <dbReference type="ARBA" id="ARBA00022729"/>
    </source>
</evidence>
<keyword evidence="6" id="KW-0175">Coiled coil</keyword>
<dbReference type="EMBL" id="JAGDFL010000452">
    <property type="protein sequence ID" value="KAG7388206.1"/>
    <property type="molecule type" value="Genomic_DNA"/>
</dbReference>
<evidence type="ECO:0000256" key="3">
    <source>
        <dbReference type="ARBA" id="ARBA00022525"/>
    </source>
</evidence>
<evidence type="ECO:0000256" key="5">
    <source>
        <dbReference type="RuleBase" id="RU367124"/>
    </source>
</evidence>
<evidence type="ECO:0000313" key="7">
    <source>
        <dbReference type="EMBL" id="KAG7388206.1"/>
    </source>
</evidence>
<dbReference type="Proteomes" id="UP000693981">
    <property type="component" value="Unassembled WGS sequence"/>
</dbReference>